<feature type="transmembrane region" description="Helical" evidence="11">
    <location>
        <begin position="30"/>
        <end position="47"/>
    </location>
</feature>
<keyword evidence="7" id="KW-0915">Sodium</keyword>
<comment type="similarity">
    <text evidence="2">Belongs to the monovalent cation:proton antiporter 2 (CPA2) transporter (TC 2.A.37) family.</text>
</comment>
<evidence type="ECO:0000256" key="4">
    <source>
        <dbReference type="ARBA" id="ARBA00022449"/>
    </source>
</evidence>
<feature type="transmembrane region" description="Helical" evidence="11">
    <location>
        <begin position="220"/>
        <end position="249"/>
    </location>
</feature>
<evidence type="ECO:0000256" key="1">
    <source>
        <dbReference type="ARBA" id="ARBA00004141"/>
    </source>
</evidence>
<organism evidence="13 14">
    <name type="scientific">Fructobacillus parabroussonetiae</name>
    <dbReference type="NCBI Taxonomy" id="2713174"/>
    <lineage>
        <taxon>Bacteria</taxon>
        <taxon>Bacillati</taxon>
        <taxon>Bacillota</taxon>
        <taxon>Bacilli</taxon>
        <taxon>Lactobacillales</taxon>
        <taxon>Lactobacillaceae</taxon>
        <taxon>Fructobacillus</taxon>
    </lineage>
</organism>
<keyword evidence="5 11" id="KW-0812">Transmembrane</keyword>
<feature type="transmembrane region" description="Helical" evidence="11">
    <location>
        <begin position="113"/>
        <end position="133"/>
    </location>
</feature>
<protein>
    <submittedName>
        <fullName evidence="13">Cation:proton antiporter</fullName>
    </submittedName>
</protein>
<feature type="transmembrane region" description="Helical" evidence="11">
    <location>
        <begin position="145"/>
        <end position="164"/>
    </location>
</feature>
<evidence type="ECO:0000256" key="6">
    <source>
        <dbReference type="ARBA" id="ARBA00022989"/>
    </source>
</evidence>
<evidence type="ECO:0000256" key="5">
    <source>
        <dbReference type="ARBA" id="ARBA00022692"/>
    </source>
</evidence>
<evidence type="ECO:0000259" key="12">
    <source>
        <dbReference type="Pfam" id="PF00999"/>
    </source>
</evidence>
<evidence type="ECO:0000256" key="2">
    <source>
        <dbReference type="ARBA" id="ARBA00005551"/>
    </source>
</evidence>
<keyword evidence="14" id="KW-1185">Reference proteome</keyword>
<comment type="caution">
    <text evidence="13">The sequence shown here is derived from an EMBL/GenBank/DDBJ whole genome shotgun (WGS) entry which is preliminary data.</text>
</comment>
<reference evidence="13 14" key="1">
    <citation type="submission" date="2020-02" db="EMBL/GenBank/DDBJ databases">
        <title>Fructobacillus sp. isolated from paper mulberry of Taiwan.</title>
        <authorList>
            <person name="Lin S.-T."/>
        </authorList>
    </citation>
    <scope>NUCLEOTIDE SEQUENCE [LARGE SCALE GENOMIC DNA]</scope>
    <source>
        <strain evidence="13 14">S1-1</strain>
    </source>
</reference>
<feature type="transmembrane region" description="Helical" evidence="11">
    <location>
        <begin position="176"/>
        <end position="200"/>
    </location>
</feature>
<name>A0ABS5QW46_9LACO</name>
<evidence type="ECO:0000256" key="7">
    <source>
        <dbReference type="ARBA" id="ARBA00023053"/>
    </source>
</evidence>
<feature type="transmembrane region" description="Helical" evidence="11">
    <location>
        <begin position="85"/>
        <end position="106"/>
    </location>
</feature>
<evidence type="ECO:0000256" key="3">
    <source>
        <dbReference type="ARBA" id="ARBA00022448"/>
    </source>
</evidence>
<gene>
    <name evidence="13" type="ORF">G6R30_02985</name>
</gene>
<dbReference type="InterPro" id="IPR006153">
    <property type="entry name" value="Cation/H_exchanger_TM"/>
</dbReference>
<feature type="domain" description="Cation/H+ exchanger transmembrane" evidence="12">
    <location>
        <begin position="12"/>
        <end position="378"/>
    </location>
</feature>
<proteinExistence type="inferred from homology"/>
<evidence type="ECO:0000313" key="14">
    <source>
        <dbReference type="Proteomes" id="UP001519503"/>
    </source>
</evidence>
<dbReference type="Proteomes" id="UP001519503">
    <property type="component" value="Unassembled WGS sequence"/>
</dbReference>
<dbReference type="RefSeq" id="WP_213821318.1">
    <property type="nucleotide sequence ID" value="NZ_JAAMFL010000005.1"/>
</dbReference>
<dbReference type="PANTHER" id="PTHR43562">
    <property type="entry name" value="NAPA-TYPE SODIUM/HYDROGEN ANTIPORTER"/>
    <property type="match status" value="1"/>
</dbReference>
<keyword evidence="10" id="KW-0739">Sodium transport</keyword>
<dbReference type="InterPro" id="IPR038770">
    <property type="entry name" value="Na+/solute_symporter_sf"/>
</dbReference>
<keyword evidence="9 11" id="KW-0472">Membrane</keyword>
<dbReference type="EMBL" id="JAAMFL010000005">
    <property type="protein sequence ID" value="MBS9337428.1"/>
    <property type="molecule type" value="Genomic_DNA"/>
</dbReference>
<sequence>MMTSLLLATLLLSALLLSWVAERIGLPAVVGQIGAGLVLGPAGFAFINSTITIDHWAEIGVILLMFLAGIESDLSLLKAHLKKSIAVALAGVVTPFIIFYVFGVLLHYSHEQALLWAVLFSATSVSITAQVLTEYRQLKSDAGSTILGAAVIDDLLAVMMWTIFQASFGIGGQQKFGLGLTLFFMLAYLVGLLLFLAFFLPKLLPVLARISQPGLILTVVFALLLFTAHFAEAVGLSGAIVAFLIGLLFTKLPGKEGIEHGMILVGNVVFIPVFFANIGLKVSWAGQLGHLWLIVLLTVLAIWTKWAGPYLAARLMHMTKHSANVVGVGMVSRGEMALVIANLALSAKVLEDSLYGAFVLVILLTTVFTPIVLKPLLKGKNN</sequence>
<dbReference type="Gene3D" id="1.20.1530.20">
    <property type="match status" value="1"/>
</dbReference>
<keyword evidence="4" id="KW-0050">Antiport</keyword>
<keyword evidence="3" id="KW-0813">Transport</keyword>
<feature type="transmembrane region" description="Helical" evidence="11">
    <location>
        <begin position="353"/>
        <end position="373"/>
    </location>
</feature>
<feature type="transmembrane region" description="Helical" evidence="11">
    <location>
        <begin position="261"/>
        <end position="280"/>
    </location>
</feature>
<evidence type="ECO:0000256" key="10">
    <source>
        <dbReference type="ARBA" id="ARBA00023201"/>
    </source>
</evidence>
<evidence type="ECO:0000313" key="13">
    <source>
        <dbReference type="EMBL" id="MBS9337428.1"/>
    </source>
</evidence>
<accession>A0ABS5QW46</accession>
<keyword evidence="8" id="KW-0406">Ion transport</keyword>
<evidence type="ECO:0000256" key="8">
    <source>
        <dbReference type="ARBA" id="ARBA00023065"/>
    </source>
</evidence>
<feature type="transmembrane region" description="Helical" evidence="11">
    <location>
        <begin position="292"/>
        <end position="313"/>
    </location>
</feature>
<keyword evidence="6 11" id="KW-1133">Transmembrane helix</keyword>
<dbReference type="Pfam" id="PF00999">
    <property type="entry name" value="Na_H_Exchanger"/>
    <property type="match status" value="1"/>
</dbReference>
<comment type="subcellular location">
    <subcellularLocation>
        <location evidence="1">Membrane</location>
        <topology evidence="1">Multi-pass membrane protein</topology>
    </subcellularLocation>
</comment>
<evidence type="ECO:0000256" key="9">
    <source>
        <dbReference type="ARBA" id="ARBA00023136"/>
    </source>
</evidence>
<evidence type="ECO:0000256" key="11">
    <source>
        <dbReference type="SAM" id="Phobius"/>
    </source>
</evidence>
<dbReference type="PANTHER" id="PTHR43562:SF3">
    <property type="entry name" value="SODIUM ION_PROTON EXCHANGER (EUROFUNG)"/>
    <property type="match status" value="1"/>
</dbReference>
<feature type="transmembrane region" description="Helical" evidence="11">
    <location>
        <begin position="325"/>
        <end position="347"/>
    </location>
</feature>